<sequence>MRMIGHPTRIAGQRHSDSKVSHLIERMKEEIPREVYKDSEDRFRTWHFPFHDFTLMILWSKFLIKGKERVINGSNTGIFDLQLDRIDDKWAQKLPNIDYAIISDAHWFFRKLYLYEGNNLIGCVYCNEPNVTDHGLGFALRMSFRAALNHIDQCGECRSKMVTLLRTFSPAHFENGAWDTGGRCNRTSPLAGDGVKLGGVDLELRRIQLEEVERAKKRGERRGKKFGALDVTGAMMVRPDGHPGSHWGNKWMKGYDDCVHWCLPGPIDAWNDFLMAVLKKEAGLLV</sequence>
<dbReference type="InterPro" id="IPR029962">
    <property type="entry name" value="TBL"/>
</dbReference>
<dbReference type="PANTHER" id="PTHR32285">
    <property type="entry name" value="PROTEIN TRICHOME BIREFRINGENCE-LIKE 9-RELATED"/>
    <property type="match status" value="1"/>
</dbReference>
<evidence type="ECO:0000256" key="1">
    <source>
        <dbReference type="ARBA" id="ARBA00007727"/>
    </source>
</evidence>
<feature type="domain" description="Trichome birefringence-like C-terminal" evidence="2">
    <location>
        <begin position="31"/>
        <end position="276"/>
    </location>
</feature>
<dbReference type="EMBL" id="SDRB02000740">
    <property type="protein sequence ID" value="THG22681.1"/>
    <property type="molecule type" value="Genomic_DNA"/>
</dbReference>
<dbReference type="GO" id="GO:0016413">
    <property type="term" value="F:O-acetyltransferase activity"/>
    <property type="evidence" value="ECO:0007669"/>
    <property type="project" value="InterPro"/>
</dbReference>
<organism evidence="3 4">
    <name type="scientific">Camellia sinensis var. sinensis</name>
    <name type="common">China tea</name>
    <dbReference type="NCBI Taxonomy" id="542762"/>
    <lineage>
        <taxon>Eukaryota</taxon>
        <taxon>Viridiplantae</taxon>
        <taxon>Streptophyta</taxon>
        <taxon>Embryophyta</taxon>
        <taxon>Tracheophyta</taxon>
        <taxon>Spermatophyta</taxon>
        <taxon>Magnoliopsida</taxon>
        <taxon>eudicotyledons</taxon>
        <taxon>Gunneridae</taxon>
        <taxon>Pentapetalae</taxon>
        <taxon>asterids</taxon>
        <taxon>Ericales</taxon>
        <taxon>Theaceae</taxon>
        <taxon>Camellia</taxon>
    </lineage>
</organism>
<evidence type="ECO:0000259" key="2">
    <source>
        <dbReference type="Pfam" id="PF13839"/>
    </source>
</evidence>
<name>A0A4S4EZX2_CAMSN</name>
<dbReference type="PANTHER" id="PTHR32285:SF28">
    <property type="entry name" value="XYLOGLUCAN O-ACETYLTRANSFERASE 2"/>
    <property type="match status" value="1"/>
</dbReference>
<dbReference type="Pfam" id="PF13839">
    <property type="entry name" value="PC-Esterase"/>
    <property type="match status" value="1"/>
</dbReference>
<comment type="similarity">
    <text evidence="1">Belongs to the PC-esterase family. TBL subfamily.</text>
</comment>
<gene>
    <name evidence="3" type="ORF">TEA_011548</name>
</gene>
<proteinExistence type="inferred from homology"/>
<keyword evidence="4" id="KW-1185">Reference proteome</keyword>
<dbReference type="AlphaFoldDB" id="A0A4S4EZX2"/>
<dbReference type="Proteomes" id="UP000306102">
    <property type="component" value="Unassembled WGS sequence"/>
</dbReference>
<reference evidence="3 4" key="1">
    <citation type="journal article" date="2018" name="Proc. Natl. Acad. Sci. U.S.A.">
        <title>Draft genome sequence of Camellia sinensis var. sinensis provides insights into the evolution of the tea genome and tea quality.</title>
        <authorList>
            <person name="Wei C."/>
            <person name="Yang H."/>
            <person name="Wang S."/>
            <person name="Zhao J."/>
            <person name="Liu C."/>
            <person name="Gao L."/>
            <person name="Xia E."/>
            <person name="Lu Y."/>
            <person name="Tai Y."/>
            <person name="She G."/>
            <person name="Sun J."/>
            <person name="Cao H."/>
            <person name="Tong W."/>
            <person name="Gao Q."/>
            <person name="Li Y."/>
            <person name="Deng W."/>
            <person name="Jiang X."/>
            <person name="Wang W."/>
            <person name="Chen Q."/>
            <person name="Zhang S."/>
            <person name="Li H."/>
            <person name="Wu J."/>
            <person name="Wang P."/>
            <person name="Li P."/>
            <person name="Shi C."/>
            <person name="Zheng F."/>
            <person name="Jian J."/>
            <person name="Huang B."/>
            <person name="Shan D."/>
            <person name="Shi M."/>
            <person name="Fang C."/>
            <person name="Yue Y."/>
            <person name="Li F."/>
            <person name="Li D."/>
            <person name="Wei S."/>
            <person name="Han B."/>
            <person name="Jiang C."/>
            <person name="Yin Y."/>
            <person name="Xia T."/>
            <person name="Zhang Z."/>
            <person name="Bennetzen J.L."/>
            <person name="Zhao S."/>
            <person name="Wan X."/>
        </authorList>
    </citation>
    <scope>NUCLEOTIDE SEQUENCE [LARGE SCALE GENOMIC DNA]</scope>
    <source>
        <strain evidence="4">cv. Shuchazao</strain>
        <tissue evidence="3">Leaf</tissue>
    </source>
</reference>
<evidence type="ECO:0000313" key="3">
    <source>
        <dbReference type="EMBL" id="THG22681.1"/>
    </source>
</evidence>
<accession>A0A4S4EZX2</accession>
<dbReference type="GO" id="GO:0005794">
    <property type="term" value="C:Golgi apparatus"/>
    <property type="evidence" value="ECO:0007669"/>
    <property type="project" value="TreeGrafter"/>
</dbReference>
<evidence type="ECO:0000313" key="4">
    <source>
        <dbReference type="Proteomes" id="UP000306102"/>
    </source>
</evidence>
<comment type="caution">
    <text evidence="3">The sequence shown here is derived from an EMBL/GenBank/DDBJ whole genome shotgun (WGS) entry which is preliminary data.</text>
</comment>
<protein>
    <recommendedName>
        <fullName evidence="2">Trichome birefringence-like C-terminal domain-containing protein</fullName>
    </recommendedName>
</protein>
<dbReference type="InterPro" id="IPR026057">
    <property type="entry name" value="TBL_C"/>
</dbReference>